<name>A0A1H5CX95_PSEAG</name>
<dbReference type="OrthoDB" id="6116083at2"/>
<dbReference type="AlphaFoldDB" id="A0A1H5CX95"/>
<sequence length="244" mass="27050">MVLSIALALALALLLAGHFLSQLAGKRHQQHLNELQAELLQRAIELLQTLQKHRGLGAQQDLLSTSQRNVLARQLDQLWLNWPGPSLQLAPLQQDWPRLRRNPADFAAHCQVIDGLLEVIATLESRLHQAGNSQIEGIAQACHGLENLARLRGLSVRAANYSQSPPSLKQQIQQLCLQLEQSPVGASLRQALQRLEHELIDSREVRLAPHECFALLTPLIDEYVQQLRAPLQAAFAARAPAGQP</sequence>
<proteinExistence type="predicted"/>
<reference evidence="2" key="1">
    <citation type="submission" date="2016-10" db="EMBL/GenBank/DDBJ databases">
        <authorList>
            <person name="Varghese N."/>
            <person name="Submissions S."/>
        </authorList>
    </citation>
    <scope>NUCLEOTIDE SEQUENCE [LARGE SCALE GENOMIC DNA]</scope>
    <source>
        <strain evidence="2">DSM 12111</strain>
    </source>
</reference>
<dbReference type="STRING" id="53406.SAMN05421553_3174"/>
<dbReference type="RefSeq" id="WP_090383707.1">
    <property type="nucleotide sequence ID" value="NZ_CP156749.1"/>
</dbReference>
<accession>A0A1H5CX95</accession>
<organism evidence="1 2">
    <name type="scientific">Pseudomonas anguilliseptica</name>
    <dbReference type="NCBI Taxonomy" id="53406"/>
    <lineage>
        <taxon>Bacteria</taxon>
        <taxon>Pseudomonadati</taxon>
        <taxon>Pseudomonadota</taxon>
        <taxon>Gammaproteobacteria</taxon>
        <taxon>Pseudomonadales</taxon>
        <taxon>Pseudomonadaceae</taxon>
        <taxon>Pseudomonas</taxon>
    </lineage>
</organism>
<evidence type="ECO:0008006" key="3">
    <source>
        <dbReference type="Google" id="ProtNLM"/>
    </source>
</evidence>
<evidence type="ECO:0000313" key="2">
    <source>
        <dbReference type="Proteomes" id="UP000242849"/>
    </source>
</evidence>
<dbReference type="Proteomes" id="UP000242849">
    <property type="component" value="Unassembled WGS sequence"/>
</dbReference>
<evidence type="ECO:0000313" key="1">
    <source>
        <dbReference type="EMBL" id="SED71279.1"/>
    </source>
</evidence>
<keyword evidence="2" id="KW-1185">Reference proteome</keyword>
<protein>
    <recommendedName>
        <fullName evidence="3">Nitrate and nitrite sensing</fullName>
    </recommendedName>
</protein>
<gene>
    <name evidence="1" type="ORF">SAMN05421553_3174</name>
</gene>
<dbReference type="EMBL" id="FNSC01000001">
    <property type="protein sequence ID" value="SED71279.1"/>
    <property type="molecule type" value="Genomic_DNA"/>
</dbReference>